<keyword evidence="3" id="KW-0221">Differentiation</keyword>
<dbReference type="PANTHER" id="PTHR34359:SF5">
    <property type="entry name" value="CLAVATA3_ESR (CLE)-RELATED PROTEIN 9"/>
    <property type="match status" value="1"/>
</dbReference>
<dbReference type="GO" id="GO:0030154">
    <property type="term" value="P:cell differentiation"/>
    <property type="evidence" value="ECO:0007669"/>
    <property type="project" value="UniProtKB-KW"/>
</dbReference>
<dbReference type="EMBL" id="MTKT01000548">
    <property type="protein sequence ID" value="OWM90322.1"/>
    <property type="molecule type" value="Genomic_DNA"/>
</dbReference>
<comment type="caution">
    <text evidence="7">The sequence shown here is derived from an EMBL/GenBank/DDBJ whole genome shotgun (WGS) entry which is preliminary data.</text>
</comment>
<dbReference type="AlphaFoldDB" id="A0A218Y196"/>
<evidence type="ECO:0000313" key="9">
    <source>
        <dbReference type="Proteomes" id="UP000197138"/>
    </source>
</evidence>
<evidence type="ECO:0000256" key="1">
    <source>
        <dbReference type="ARBA" id="ARBA00005416"/>
    </source>
</evidence>
<evidence type="ECO:0000313" key="7">
    <source>
        <dbReference type="EMBL" id="OWM90322.1"/>
    </source>
</evidence>
<feature type="chain" id="PRO_5014072131" evidence="6">
    <location>
        <begin position="25"/>
        <end position="102"/>
    </location>
</feature>
<dbReference type="InterPro" id="IPR039618">
    <property type="entry name" value="CLE9-13"/>
</dbReference>
<protein>
    <submittedName>
        <fullName evidence="7">Uncharacterized protein</fullName>
    </submittedName>
</protein>
<evidence type="ECO:0000256" key="5">
    <source>
        <dbReference type="SAM" id="MobiDB-lite"/>
    </source>
</evidence>
<evidence type="ECO:0000256" key="4">
    <source>
        <dbReference type="ARBA" id="ARBA00023278"/>
    </source>
</evidence>
<keyword evidence="4" id="KW-0379">Hydroxylation</keyword>
<evidence type="ECO:0000256" key="2">
    <source>
        <dbReference type="ARBA" id="ARBA00022473"/>
    </source>
</evidence>
<evidence type="ECO:0000256" key="6">
    <source>
        <dbReference type="SAM" id="SignalP"/>
    </source>
</evidence>
<feature type="region of interest" description="Disordered" evidence="5">
    <location>
        <begin position="60"/>
        <end position="102"/>
    </location>
</feature>
<name>A0A218Y196_PUNGR</name>
<keyword evidence="2" id="KW-0217">Developmental protein</keyword>
<evidence type="ECO:0000313" key="8">
    <source>
        <dbReference type="EMBL" id="PKI70369.1"/>
    </source>
</evidence>
<reference evidence="9" key="1">
    <citation type="journal article" date="2017" name="Plant J.">
        <title>The pomegranate (Punica granatum L.) genome and the genomics of punicalagin biosynthesis.</title>
        <authorList>
            <person name="Qin G."/>
            <person name="Xu C."/>
            <person name="Ming R."/>
            <person name="Tang H."/>
            <person name="Guyot R."/>
            <person name="Kramer E.M."/>
            <person name="Hu Y."/>
            <person name="Yi X."/>
            <person name="Qi Y."/>
            <person name="Xu X."/>
            <person name="Gao Z."/>
            <person name="Pan H."/>
            <person name="Jian J."/>
            <person name="Tian Y."/>
            <person name="Yue Z."/>
            <person name="Xu Y."/>
        </authorList>
    </citation>
    <scope>NUCLEOTIDE SEQUENCE [LARGE SCALE GENOMIC DNA]</scope>
    <source>
        <strain evidence="9">cv. Dabenzi</strain>
    </source>
</reference>
<dbReference type="Proteomes" id="UP000233551">
    <property type="component" value="Unassembled WGS sequence"/>
</dbReference>
<proteinExistence type="inferred from homology"/>
<accession>A0A218Y196</accession>
<keyword evidence="10" id="KW-1185">Reference proteome</keyword>
<dbReference type="Proteomes" id="UP000197138">
    <property type="component" value="Unassembled WGS sequence"/>
</dbReference>
<evidence type="ECO:0000256" key="3">
    <source>
        <dbReference type="ARBA" id="ARBA00022782"/>
    </source>
</evidence>
<feature type="signal peptide" evidence="6">
    <location>
        <begin position="1"/>
        <end position="24"/>
    </location>
</feature>
<gene>
    <name evidence="7" type="ORF">CDL15_Pgr014624</name>
    <name evidence="8" type="ORF">CRG98_009249</name>
</gene>
<feature type="compositionally biased region" description="Basic residues" evidence="5">
    <location>
        <begin position="60"/>
        <end position="73"/>
    </location>
</feature>
<reference evidence="8 10" key="3">
    <citation type="submission" date="2017-11" db="EMBL/GenBank/DDBJ databases">
        <title>De-novo sequencing of pomegranate (Punica granatum L.) genome.</title>
        <authorList>
            <person name="Akparov Z."/>
            <person name="Amiraslanov A."/>
            <person name="Hajiyeva S."/>
            <person name="Abbasov M."/>
            <person name="Kaur K."/>
            <person name="Hamwieh A."/>
            <person name="Solovyev V."/>
            <person name="Salamov A."/>
            <person name="Braich B."/>
            <person name="Kosarev P."/>
            <person name="Mahmoud A."/>
            <person name="Hajiyev E."/>
            <person name="Babayeva S."/>
            <person name="Izzatullayeva V."/>
            <person name="Mammadov A."/>
            <person name="Mammadov A."/>
            <person name="Sharifova S."/>
            <person name="Ojaghi J."/>
            <person name="Eynullazada K."/>
            <person name="Bayramov B."/>
            <person name="Abdulazimova A."/>
            <person name="Shahmuradov I."/>
        </authorList>
    </citation>
    <scope>NUCLEOTIDE SEQUENCE [LARGE SCALE GENOMIC DNA]</scope>
    <source>
        <strain evidence="8">AG2017</strain>
        <strain evidence="10">cv. AG2017</strain>
        <tissue evidence="8">Leaf</tissue>
    </source>
</reference>
<evidence type="ECO:0000313" key="10">
    <source>
        <dbReference type="Proteomes" id="UP000233551"/>
    </source>
</evidence>
<comment type="similarity">
    <text evidence="1">Belongs to the CLV3/ESR signal peptide family.</text>
</comment>
<dbReference type="EMBL" id="PGOL01000459">
    <property type="protein sequence ID" value="PKI70369.1"/>
    <property type="molecule type" value="Genomic_DNA"/>
</dbReference>
<dbReference type="GeneID" id="116188893"/>
<dbReference type="OrthoDB" id="753861at2759"/>
<keyword evidence="6" id="KW-0732">Signal</keyword>
<dbReference type="PANTHER" id="PTHR34359">
    <property type="entry name" value="CLAVATA3/ESR (CLE)-RELATED PROTEIN 10"/>
    <property type="match status" value="1"/>
</dbReference>
<organism evidence="7 9">
    <name type="scientific">Punica granatum</name>
    <name type="common">Pomegranate</name>
    <dbReference type="NCBI Taxonomy" id="22663"/>
    <lineage>
        <taxon>Eukaryota</taxon>
        <taxon>Viridiplantae</taxon>
        <taxon>Streptophyta</taxon>
        <taxon>Embryophyta</taxon>
        <taxon>Tracheophyta</taxon>
        <taxon>Spermatophyta</taxon>
        <taxon>Magnoliopsida</taxon>
        <taxon>eudicotyledons</taxon>
        <taxon>Gunneridae</taxon>
        <taxon>Pentapetalae</taxon>
        <taxon>rosids</taxon>
        <taxon>malvids</taxon>
        <taxon>Myrtales</taxon>
        <taxon>Lythraceae</taxon>
        <taxon>Punica</taxon>
    </lineage>
</organism>
<reference evidence="7" key="2">
    <citation type="submission" date="2017-06" db="EMBL/GenBank/DDBJ databases">
        <title>The pomegranate genome and the genomics of punicalagin biosynthesis.</title>
        <authorList>
            <person name="Xu C."/>
        </authorList>
    </citation>
    <scope>NUCLEOTIDE SEQUENCE [LARGE SCALE GENOMIC DNA]</scope>
    <source>
        <tissue evidence="7">Fresh leaf</tissue>
    </source>
</reference>
<sequence>MSPKLLHLLSLTLWLSLLFFFFHAWTNYSNNTTHSFRTLSVTDRKSLAQKYDFTPFLHHRHHRHHHKHRHRDHTTRQAGAKTDPLYGLDKRVVPTGPNPLHH</sequence>